<evidence type="ECO:0000256" key="2">
    <source>
        <dbReference type="ARBA" id="ARBA00023002"/>
    </source>
</evidence>
<dbReference type="GO" id="GO:0016491">
    <property type="term" value="F:oxidoreductase activity"/>
    <property type="evidence" value="ECO:0007669"/>
    <property type="project" value="UniProtKB-KW"/>
</dbReference>
<dbReference type="AlphaFoldDB" id="A0A939SBG5"/>
<dbReference type="InterPro" id="IPR020904">
    <property type="entry name" value="Sc_DH/Rdtase_CS"/>
</dbReference>
<dbReference type="PANTHER" id="PTHR24321:SF8">
    <property type="entry name" value="ESTRADIOL 17-BETA-DEHYDROGENASE 8-RELATED"/>
    <property type="match status" value="1"/>
</dbReference>
<dbReference type="InterPro" id="IPR002347">
    <property type="entry name" value="SDR_fam"/>
</dbReference>
<evidence type="ECO:0000256" key="1">
    <source>
        <dbReference type="ARBA" id="ARBA00006484"/>
    </source>
</evidence>
<dbReference type="Gene3D" id="3.40.50.720">
    <property type="entry name" value="NAD(P)-binding Rossmann-like Domain"/>
    <property type="match status" value="1"/>
</dbReference>
<dbReference type="FunFam" id="3.40.50.720:FF:000084">
    <property type="entry name" value="Short-chain dehydrogenase reductase"/>
    <property type="match status" value="1"/>
</dbReference>
<accession>A0A939SBG5</accession>
<organism evidence="3 4">
    <name type="scientific">Leucobacter weissii</name>
    <dbReference type="NCBI Taxonomy" id="1983706"/>
    <lineage>
        <taxon>Bacteria</taxon>
        <taxon>Bacillati</taxon>
        <taxon>Actinomycetota</taxon>
        <taxon>Actinomycetes</taxon>
        <taxon>Micrococcales</taxon>
        <taxon>Microbacteriaceae</taxon>
        <taxon>Leucobacter</taxon>
    </lineage>
</organism>
<sequence>MRRVAVVTGGASGIGAACARRLAVEGCAVVIADRDESAAARVAGECGGDAVLLDVADRAGVAGVFEEVLRLYGRLDVAINSAGVGVPERRSIDGLDFETWRRVLSINLDGVFLCMSAEVSAMLDSGGGSIVNIASVMSVVGAAGAAPYVAAKHGIMGLTKAAALEFADRGIRVNAVGPGHVETPMFSKWSPAEQAEITSQYPMGRIARADEVASFVCMIAGDSARFATGAYFPLDGGYTAQ</sequence>
<dbReference type="Proteomes" id="UP000664382">
    <property type="component" value="Unassembled WGS sequence"/>
</dbReference>
<dbReference type="PROSITE" id="PS00061">
    <property type="entry name" value="ADH_SHORT"/>
    <property type="match status" value="1"/>
</dbReference>
<protein>
    <submittedName>
        <fullName evidence="3">SDR family oxidoreductase</fullName>
    </submittedName>
</protein>
<comment type="similarity">
    <text evidence="1">Belongs to the short-chain dehydrogenases/reductases (SDR) family.</text>
</comment>
<dbReference type="SUPFAM" id="SSF51735">
    <property type="entry name" value="NAD(P)-binding Rossmann-fold domains"/>
    <property type="match status" value="1"/>
</dbReference>
<dbReference type="InterPro" id="IPR036291">
    <property type="entry name" value="NAD(P)-bd_dom_sf"/>
</dbReference>
<proteinExistence type="inferred from homology"/>
<dbReference type="PRINTS" id="PR00081">
    <property type="entry name" value="GDHRDH"/>
</dbReference>
<dbReference type="EMBL" id="JAGDYM010000005">
    <property type="protein sequence ID" value="MBO1901420.1"/>
    <property type="molecule type" value="Genomic_DNA"/>
</dbReference>
<keyword evidence="4" id="KW-1185">Reference proteome</keyword>
<evidence type="ECO:0000313" key="3">
    <source>
        <dbReference type="EMBL" id="MBO1901420.1"/>
    </source>
</evidence>
<name>A0A939SBG5_9MICO</name>
<dbReference type="PROSITE" id="PS51257">
    <property type="entry name" value="PROKAR_LIPOPROTEIN"/>
    <property type="match status" value="1"/>
</dbReference>
<dbReference type="PRINTS" id="PR00080">
    <property type="entry name" value="SDRFAMILY"/>
</dbReference>
<dbReference type="Pfam" id="PF13561">
    <property type="entry name" value="adh_short_C2"/>
    <property type="match status" value="1"/>
</dbReference>
<evidence type="ECO:0000313" key="4">
    <source>
        <dbReference type="Proteomes" id="UP000664382"/>
    </source>
</evidence>
<gene>
    <name evidence="3" type="ORF">J4H92_05595</name>
</gene>
<comment type="caution">
    <text evidence="3">The sequence shown here is derived from an EMBL/GenBank/DDBJ whole genome shotgun (WGS) entry which is preliminary data.</text>
</comment>
<dbReference type="PANTHER" id="PTHR24321">
    <property type="entry name" value="DEHYDROGENASES, SHORT CHAIN"/>
    <property type="match status" value="1"/>
</dbReference>
<keyword evidence="2" id="KW-0560">Oxidoreductase</keyword>
<reference evidence="3" key="1">
    <citation type="submission" date="2021-03" db="EMBL/GenBank/DDBJ databases">
        <title>Leucobacter chromiisoli sp. nov., isolated from chromium-containing soil of chemical plant.</title>
        <authorList>
            <person name="Xu Z."/>
        </authorList>
    </citation>
    <scope>NUCLEOTIDE SEQUENCE</scope>
    <source>
        <strain evidence="3">S27</strain>
    </source>
</reference>
<dbReference type="RefSeq" id="WP_208096983.1">
    <property type="nucleotide sequence ID" value="NZ_JAGDYM010000005.1"/>
</dbReference>